<dbReference type="Pfam" id="PF00158">
    <property type="entry name" value="Sigma54_activat"/>
    <property type="match status" value="1"/>
</dbReference>
<comment type="caution">
    <text evidence="8">The sequence shown here is derived from an EMBL/GenBank/DDBJ whole genome shotgun (WGS) entry which is preliminary data.</text>
</comment>
<dbReference type="InterPro" id="IPR003593">
    <property type="entry name" value="AAA+_ATPase"/>
</dbReference>
<feature type="domain" description="PAS" evidence="6">
    <location>
        <begin position="7"/>
        <end position="52"/>
    </location>
</feature>
<protein>
    <submittedName>
        <fullName evidence="8">PAS domain-containing protein</fullName>
    </submittedName>
</protein>
<evidence type="ECO:0000313" key="9">
    <source>
        <dbReference type="Proteomes" id="UP000285961"/>
    </source>
</evidence>
<dbReference type="FunFam" id="3.40.50.300:FF:000006">
    <property type="entry name" value="DNA-binding transcriptional regulator NtrC"/>
    <property type="match status" value="1"/>
</dbReference>
<dbReference type="SMART" id="SM00382">
    <property type="entry name" value="AAA"/>
    <property type="match status" value="1"/>
</dbReference>
<evidence type="ECO:0000313" key="8">
    <source>
        <dbReference type="EMBL" id="RJP65455.1"/>
    </source>
</evidence>
<dbReference type="Pfam" id="PF02954">
    <property type="entry name" value="HTH_8"/>
    <property type="match status" value="1"/>
</dbReference>
<dbReference type="PROSITE" id="PS50112">
    <property type="entry name" value="PAS"/>
    <property type="match status" value="1"/>
</dbReference>
<dbReference type="Gene3D" id="1.10.10.60">
    <property type="entry name" value="Homeodomain-like"/>
    <property type="match status" value="1"/>
</dbReference>
<dbReference type="PROSITE" id="PS50045">
    <property type="entry name" value="SIGMA54_INTERACT_4"/>
    <property type="match status" value="1"/>
</dbReference>
<name>A0A419EQ58_9BACT</name>
<evidence type="ECO:0000256" key="3">
    <source>
        <dbReference type="ARBA" id="ARBA00023015"/>
    </source>
</evidence>
<feature type="domain" description="Sigma-54 factor interaction" evidence="5">
    <location>
        <begin position="139"/>
        <end position="368"/>
    </location>
</feature>
<dbReference type="InterPro" id="IPR025662">
    <property type="entry name" value="Sigma_54_int_dom_ATP-bd_1"/>
</dbReference>
<feature type="domain" description="PAC" evidence="7">
    <location>
        <begin position="80"/>
        <end position="132"/>
    </location>
</feature>
<gene>
    <name evidence="8" type="ORF">C4532_17645</name>
</gene>
<dbReference type="InterPro" id="IPR035965">
    <property type="entry name" value="PAS-like_dom_sf"/>
</dbReference>
<evidence type="ECO:0000256" key="1">
    <source>
        <dbReference type="ARBA" id="ARBA00022741"/>
    </source>
</evidence>
<keyword evidence="3" id="KW-0805">Transcription regulation</keyword>
<dbReference type="InterPro" id="IPR025943">
    <property type="entry name" value="Sigma_54_int_dom_ATP-bd_2"/>
</dbReference>
<dbReference type="GO" id="GO:0043565">
    <property type="term" value="F:sequence-specific DNA binding"/>
    <property type="evidence" value="ECO:0007669"/>
    <property type="project" value="InterPro"/>
</dbReference>
<dbReference type="Pfam" id="PF25601">
    <property type="entry name" value="AAA_lid_14"/>
    <property type="match status" value="1"/>
</dbReference>
<dbReference type="InterPro" id="IPR000014">
    <property type="entry name" value="PAS"/>
</dbReference>
<dbReference type="GO" id="GO:0005524">
    <property type="term" value="F:ATP binding"/>
    <property type="evidence" value="ECO:0007669"/>
    <property type="project" value="UniProtKB-KW"/>
</dbReference>
<dbReference type="InterPro" id="IPR058031">
    <property type="entry name" value="AAA_lid_NorR"/>
</dbReference>
<dbReference type="SUPFAM" id="SSF46689">
    <property type="entry name" value="Homeodomain-like"/>
    <property type="match status" value="1"/>
</dbReference>
<dbReference type="CDD" id="cd00130">
    <property type="entry name" value="PAS"/>
    <property type="match status" value="1"/>
</dbReference>
<evidence type="ECO:0000259" key="7">
    <source>
        <dbReference type="PROSITE" id="PS50113"/>
    </source>
</evidence>
<dbReference type="InterPro" id="IPR009057">
    <property type="entry name" value="Homeodomain-like_sf"/>
</dbReference>
<dbReference type="InterPro" id="IPR002197">
    <property type="entry name" value="HTH_Fis"/>
</dbReference>
<dbReference type="Pfam" id="PF13426">
    <property type="entry name" value="PAS_9"/>
    <property type="match status" value="1"/>
</dbReference>
<sequence length="445" mass="49962">MAQRELDNRFFPLIFDTISHGIFTIDADGRITSFNRTAEDLTGYSKEEVLGQPCHQIFQADFCELDCPLKRSIKTGERSEAVEVTVLRKDGRRLPIAISTAALVDADGRVMGGVEMFRDLSAVAELRKRLMGSYVFEDIVSKSPSMHRIFELIPLAANSQSHVIIEGETGTGKELVARAIHNLSVRRNKPFVAVNCAALPDQLLESELFGYKKGAFTDAKKDKPGRFTMAEGGTILLDEIGDISPAMQVKLLRVLEVKEYTPLGTNQSVKADVRVIASTNRNLAREVQKKRFRADLYFRLNVVRIVLPPLSERREDIPLLVNHFIERFNALQGRRIVRCSERVMAALMGYSFQGNVRELENAIEHAFVVCIGDTIQLEDLPSHIVAAVTESHVSAKTRLRPLDNAEAETIRTVLSKHFGNRNRAAAELGISRNTLWRKMKRYGIE</sequence>
<evidence type="ECO:0000256" key="2">
    <source>
        <dbReference type="ARBA" id="ARBA00022840"/>
    </source>
</evidence>
<dbReference type="InterPro" id="IPR000700">
    <property type="entry name" value="PAS-assoc_C"/>
</dbReference>
<keyword evidence="1" id="KW-0547">Nucleotide-binding</keyword>
<evidence type="ECO:0000259" key="5">
    <source>
        <dbReference type="PROSITE" id="PS50045"/>
    </source>
</evidence>
<proteinExistence type="predicted"/>
<dbReference type="EMBL" id="QZKI01000126">
    <property type="protein sequence ID" value="RJP65455.1"/>
    <property type="molecule type" value="Genomic_DNA"/>
</dbReference>
<dbReference type="Gene3D" id="1.10.8.60">
    <property type="match status" value="1"/>
</dbReference>
<dbReference type="SUPFAM" id="SSF55785">
    <property type="entry name" value="PYP-like sensor domain (PAS domain)"/>
    <property type="match status" value="1"/>
</dbReference>
<accession>A0A419EQ58</accession>
<dbReference type="PROSITE" id="PS50113">
    <property type="entry name" value="PAC"/>
    <property type="match status" value="1"/>
</dbReference>
<dbReference type="AlphaFoldDB" id="A0A419EQ58"/>
<dbReference type="PROSITE" id="PS00675">
    <property type="entry name" value="SIGMA54_INTERACT_1"/>
    <property type="match status" value="1"/>
</dbReference>
<reference evidence="8 9" key="1">
    <citation type="journal article" date="2017" name="ISME J.">
        <title>Energy and carbon metabolisms in a deep terrestrial subsurface fluid microbial community.</title>
        <authorList>
            <person name="Momper L."/>
            <person name="Jungbluth S.P."/>
            <person name="Lee M.D."/>
            <person name="Amend J.P."/>
        </authorList>
    </citation>
    <scope>NUCLEOTIDE SEQUENCE [LARGE SCALE GENOMIC DNA]</scope>
    <source>
        <strain evidence="8">SURF_17</strain>
    </source>
</reference>
<dbReference type="SUPFAM" id="SSF52540">
    <property type="entry name" value="P-loop containing nucleoside triphosphate hydrolases"/>
    <property type="match status" value="1"/>
</dbReference>
<keyword evidence="4" id="KW-0804">Transcription</keyword>
<dbReference type="CDD" id="cd00009">
    <property type="entry name" value="AAA"/>
    <property type="match status" value="1"/>
</dbReference>
<dbReference type="InterPro" id="IPR002078">
    <property type="entry name" value="Sigma_54_int"/>
</dbReference>
<keyword evidence="2" id="KW-0067">ATP-binding</keyword>
<evidence type="ECO:0000256" key="4">
    <source>
        <dbReference type="ARBA" id="ARBA00023163"/>
    </source>
</evidence>
<dbReference type="NCBIfam" id="TIGR00229">
    <property type="entry name" value="sensory_box"/>
    <property type="match status" value="1"/>
</dbReference>
<organism evidence="8 9">
    <name type="scientific">Candidatus Abyssobacteria bacterium SURF_17</name>
    <dbReference type="NCBI Taxonomy" id="2093361"/>
    <lineage>
        <taxon>Bacteria</taxon>
        <taxon>Pseudomonadati</taxon>
        <taxon>Candidatus Hydrogenedentota</taxon>
        <taxon>Candidatus Abyssobacteria</taxon>
    </lineage>
</organism>
<dbReference type="Gene3D" id="3.40.50.300">
    <property type="entry name" value="P-loop containing nucleotide triphosphate hydrolases"/>
    <property type="match status" value="1"/>
</dbReference>
<dbReference type="PROSITE" id="PS00676">
    <property type="entry name" value="SIGMA54_INTERACT_2"/>
    <property type="match status" value="1"/>
</dbReference>
<evidence type="ECO:0000259" key="6">
    <source>
        <dbReference type="PROSITE" id="PS50112"/>
    </source>
</evidence>
<dbReference type="Gene3D" id="3.30.450.20">
    <property type="entry name" value="PAS domain"/>
    <property type="match status" value="1"/>
</dbReference>
<dbReference type="PANTHER" id="PTHR32071">
    <property type="entry name" value="TRANSCRIPTIONAL REGULATORY PROTEIN"/>
    <property type="match status" value="1"/>
</dbReference>
<dbReference type="SMART" id="SM00091">
    <property type="entry name" value="PAS"/>
    <property type="match status" value="1"/>
</dbReference>
<dbReference type="PANTHER" id="PTHR32071:SF122">
    <property type="entry name" value="SIGMA FACTOR"/>
    <property type="match status" value="1"/>
</dbReference>
<dbReference type="PRINTS" id="PR01590">
    <property type="entry name" value="HTHFIS"/>
</dbReference>
<dbReference type="GO" id="GO:0006355">
    <property type="term" value="P:regulation of DNA-templated transcription"/>
    <property type="evidence" value="ECO:0007669"/>
    <property type="project" value="InterPro"/>
</dbReference>
<dbReference type="InterPro" id="IPR027417">
    <property type="entry name" value="P-loop_NTPase"/>
</dbReference>
<dbReference type="Proteomes" id="UP000285961">
    <property type="component" value="Unassembled WGS sequence"/>
</dbReference>